<dbReference type="PANTHER" id="PTHR10088">
    <property type="entry name" value="GLUCOKINASE REGULATORY PROTEIN"/>
    <property type="match status" value="1"/>
</dbReference>
<dbReference type="HOGENOM" id="CLU_049049_1_1_9"/>
<evidence type="ECO:0000256" key="3">
    <source>
        <dbReference type="ARBA" id="ARBA00023277"/>
    </source>
</evidence>
<dbReference type="InterPro" id="IPR001347">
    <property type="entry name" value="SIS_dom"/>
</dbReference>
<feature type="domain" description="SIS" evidence="13">
    <location>
        <begin position="57"/>
        <end position="220"/>
    </location>
</feature>
<comment type="catalytic activity">
    <reaction evidence="4 12">
        <text>N-acetyl-D-muramate 6-phosphate + H2O = N-acetyl-D-glucosamine 6-phosphate + (R)-lactate</text>
        <dbReference type="Rhea" id="RHEA:26410"/>
        <dbReference type="ChEBI" id="CHEBI:15377"/>
        <dbReference type="ChEBI" id="CHEBI:16004"/>
        <dbReference type="ChEBI" id="CHEBI:57513"/>
        <dbReference type="ChEBI" id="CHEBI:58722"/>
        <dbReference type="EC" id="4.2.1.126"/>
    </reaction>
</comment>
<dbReference type="EMBL" id="CP009286">
    <property type="protein sequence ID" value="AIQ62851.1"/>
    <property type="molecule type" value="Genomic_DNA"/>
</dbReference>
<evidence type="ECO:0000256" key="1">
    <source>
        <dbReference type="ARBA" id="ARBA00011738"/>
    </source>
</evidence>
<dbReference type="GO" id="GO:0016803">
    <property type="term" value="F:ether hydrolase activity"/>
    <property type="evidence" value="ECO:0007669"/>
    <property type="project" value="TreeGrafter"/>
</dbReference>
<evidence type="ECO:0000259" key="13">
    <source>
        <dbReference type="PROSITE" id="PS51464"/>
    </source>
</evidence>
<dbReference type="NCBIfam" id="TIGR00274">
    <property type="entry name" value="N-acetylmuramic acid 6-phosphate etherase"/>
    <property type="match status" value="1"/>
</dbReference>
<dbReference type="HAMAP" id="MF_00068">
    <property type="entry name" value="MurQ"/>
    <property type="match status" value="1"/>
</dbReference>
<reference evidence="14 15" key="1">
    <citation type="submission" date="2014-08" db="EMBL/GenBank/DDBJ databases">
        <title>Comparative genomics of the Paenibacillus odorifer group.</title>
        <authorList>
            <person name="den Bakker H.C."/>
            <person name="Tsai Y.-C."/>
            <person name="Martin N."/>
            <person name="Korlach J."/>
            <person name="Wiedmann M."/>
        </authorList>
    </citation>
    <scope>NUCLEOTIDE SEQUENCE [LARGE SCALE GENOMIC DNA]</scope>
    <source>
        <strain evidence="14 15">DSM 14472</strain>
    </source>
</reference>
<comment type="function">
    <text evidence="12">Specifically catalyzes the cleavage of the D-lactyl ether substituent of MurNAc 6-phosphate, producing GlcNAc 6-phosphate and D-lactate.</text>
</comment>
<dbReference type="RefSeq" id="WP_038694304.1">
    <property type="nucleotide sequence ID" value="NZ_CP009286.1"/>
</dbReference>
<dbReference type="Pfam" id="PF22645">
    <property type="entry name" value="GKRP_SIS_N"/>
    <property type="match status" value="1"/>
</dbReference>
<dbReference type="SUPFAM" id="SSF53697">
    <property type="entry name" value="SIS domain"/>
    <property type="match status" value="1"/>
</dbReference>
<dbReference type="InterPro" id="IPR005486">
    <property type="entry name" value="Glucokinase_regulatory_CS"/>
</dbReference>
<dbReference type="GO" id="GO:0097367">
    <property type="term" value="F:carbohydrate derivative binding"/>
    <property type="evidence" value="ECO:0007669"/>
    <property type="project" value="InterPro"/>
</dbReference>
<evidence type="ECO:0000256" key="5">
    <source>
        <dbReference type="ARBA" id="ARBA00060595"/>
    </source>
</evidence>
<dbReference type="PROSITE" id="PS51464">
    <property type="entry name" value="SIS"/>
    <property type="match status" value="1"/>
</dbReference>
<dbReference type="GO" id="GO:0046348">
    <property type="term" value="P:amino sugar catabolic process"/>
    <property type="evidence" value="ECO:0007669"/>
    <property type="project" value="InterPro"/>
</dbReference>
<evidence type="ECO:0000256" key="10">
    <source>
        <dbReference type="ARBA" id="ARBA00077905"/>
    </source>
</evidence>
<comment type="miscellaneous">
    <text evidence="12">A lyase-type mechanism (elimination/hydration) is suggested for the cleavage of the lactyl ether bond of MurNAc 6-phosphate, with the formation of an alpha,beta-unsaturated aldehyde intermediate with (E)-stereochemistry, followed by the syn addition of water to give product.</text>
</comment>
<gene>
    <name evidence="12 14" type="primary">murQ</name>
    <name evidence="14" type="ORF">PSTEL_06755</name>
</gene>
<keyword evidence="15" id="KW-1185">Reference proteome</keyword>
<dbReference type="GO" id="GO:0097173">
    <property type="term" value="P:N-acetylmuramic acid catabolic process"/>
    <property type="evidence" value="ECO:0007669"/>
    <property type="project" value="UniProtKB-UniPathway"/>
</dbReference>
<feature type="active site" description="Proton donor" evidence="12">
    <location>
        <position position="85"/>
    </location>
</feature>
<comment type="pathway">
    <text evidence="12">Amino-sugar metabolism; N-acetylmuramate degradation.</text>
</comment>
<dbReference type="PROSITE" id="PS01272">
    <property type="entry name" value="GCKR"/>
    <property type="match status" value="1"/>
</dbReference>
<dbReference type="FunFam" id="3.40.50.10490:FF:000014">
    <property type="entry name" value="N-acetylmuramic acid 6-phosphate etherase"/>
    <property type="match status" value="1"/>
</dbReference>
<keyword evidence="3 12" id="KW-0119">Carbohydrate metabolism</keyword>
<comment type="pathway">
    <text evidence="6">Cell wall biogenesis.</text>
</comment>
<evidence type="ECO:0000313" key="15">
    <source>
        <dbReference type="Proteomes" id="UP000029507"/>
    </source>
</evidence>
<comment type="similarity">
    <text evidence="7 12">Belongs to the GCKR-like family. MurNAc-6-P etherase subfamily.</text>
</comment>
<evidence type="ECO:0000256" key="11">
    <source>
        <dbReference type="ARBA" id="ARBA00084049"/>
    </source>
</evidence>
<dbReference type="InterPro" id="IPR046348">
    <property type="entry name" value="SIS_dom_sf"/>
</dbReference>
<dbReference type="FunFam" id="1.10.8.1080:FF:000001">
    <property type="entry name" value="N-acetylmuramic acid 6-phosphate etherase"/>
    <property type="match status" value="1"/>
</dbReference>
<evidence type="ECO:0000256" key="7">
    <source>
        <dbReference type="ARBA" id="ARBA00061234"/>
    </source>
</evidence>
<dbReference type="GO" id="GO:0016835">
    <property type="term" value="F:carbon-oxygen lyase activity"/>
    <property type="evidence" value="ECO:0007669"/>
    <property type="project" value="UniProtKB-UniRule"/>
</dbReference>
<evidence type="ECO:0000256" key="6">
    <source>
        <dbReference type="ARBA" id="ARBA00060672"/>
    </source>
</evidence>
<evidence type="ECO:0000256" key="2">
    <source>
        <dbReference type="ARBA" id="ARBA00023239"/>
    </source>
</evidence>
<dbReference type="Gene3D" id="3.40.50.10490">
    <property type="entry name" value="Glucose-6-phosphate isomerase like protein, domain 1"/>
    <property type="match status" value="1"/>
</dbReference>
<dbReference type="CDD" id="cd05007">
    <property type="entry name" value="SIS_Etherase"/>
    <property type="match status" value="1"/>
</dbReference>
<evidence type="ECO:0000256" key="12">
    <source>
        <dbReference type="HAMAP-Rule" id="MF_00068"/>
    </source>
</evidence>
<keyword evidence="2 12" id="KW-0456">Lyase</keyword>
<feature type="active site" evidence="12">
    <location>
        <position position="116"/>
    </location>
</feature>
<proteinExistence type="inferred from homology"/>
<evidence type="ECO:0000256" key="4">
    <source>
        <dbReference type="ARBA" id="ARBA00051747"/>
    </source>
</evidence>
<protein>
    <recommendedName>
        <fullName evidence="9 12">N-acetylmuramic acid 6-phosphate etherase</fullName>
        <shortName evidence="12">MurNAc-6-P etherase</shortName>
        <ecNumber evidence="8 12">4.2.1.126</ecNumber>
    </recommendedName>
    <alternativeName>
        <fullName evidence="11 12">N-acetylmuramic acid 6-phosphate hydrolase</fullName>
    </alternativeName>
    <alternativeName>
        <fullName evidence="10 12">N-acetylmuramic acid 6-phosphate lyase</fullName>
    </alternativeName>
</protein>
<dbReference type="GO" id="GO:0009254">
    <property type="term" value="P:peptidoglycan turnover"/>
    <property type="evidence" value="ECO:0007669"/>
    <property type="project" value="TreeGrafter"/>
</dbReference>
<dbReference type="EC" id="4.2.1.126" evidence="8 12"/>
<dbReference type="PANTHER" id="PTHR10088:SF4">
    <property type="entry name" value="GLUCOKINASE REGULATORY PROTEIN"/>
    <property type="match status" value="1"/>
</dbReference>
<dbReference type="AlphaFoldDB" id="A0A089LMT2"/>
<dbReference type="KEGG" id="pste:PSTEL_06755"/>
<sequence>MLENLGELLTEGRNEHPESLDTWSSLEIVKRMNREDALVADAVSNRLEEISQAVDLITNALDNGGRLLYFGAGTSGRLGVLDASECPPTFGTDPELVQGVIAGGTEALFTAIEGAEDSEEGGERDVCERDVGAGDVVVGIAASGRTPYVIGALRAARAAGASTVAVACNTPSEIGRHADIAIEVPVGPEVVTGSTRLKAGTAQKLVLNMLTTGAMIRLGKVYDDLMVNLQATNKKLQERAKRIVAAATGLTAEEAEHVLAAAEGDCKTAIVMQKCSIDAESARELLVRSRGRVRAAVEAGLEGGGAE</sequence>
<dbReference type="NCBIfam" id="NF003915">
    <property type="entry name" value="PRK05441.1"/>
    <property type="match status" value="1"/>
</dbReference>
<evidence type="ECO:0000256" key="9">
    <source>
        <dbReference type="ARBA" id="ARBA00070061"/>
    </source>
</evidence>
<comment type="subunit">
    <text evidence="1 12">Homodimer.</text>
</comment>
<dbReference type="Proteomes" id="UP000029507">
    <property type="component" value="Chromosome"/>
</dbReference>
<dbReference type="InterPro" id="IPR040190">
    <property type="entry name" value="MURQ/GCKR"/>
</dbReference>
<accession>A0A089LMT2</accession>
<name>A0A089LMT2_9BACL</name>
<evidence type="ECO:0000256" key="8">
    <source>
        <dbReference type="ARBA" id="ARBA00067056"/>
    </source>
</evidence>
<dbReference type="UniPathway" id="UPA00342"/>
<dbReference type="NCBIfam" id="NF009222">
    <property type="entry name" value="PRK12570.1"/>
    <property type="match status" value="1"/>
</dbReference>
<dbReference type="InterPro" id="IPR005488">
    <property type="entry name" value="Etherase_MurQ"/>
</dbReference>
<evidence type="ECO:0000313" key="14">
    <source>
        <dbReference type="EMBL" id="AIQ62851.1"/>
    </source>
</evidence>
<organism evidence="14 15">
    <name type="scientific">Paenibacillus stellifer</name>
    <dbReference type="NCBI Taxonomy" id="169760"/>
    <lineage>
        <taxon>Bacteria</taxon>
        <taxon>Bacillati</taxon>
        <taxon>Bacillota</taxon>
        <taxon>Bacilli</taxon>
        <taxon>Bacillales</taxon>
        <taxon>Paenibacillaceae</taxon>
        <taxon>Paenibacillus</taxon>
    </lineage>
</organism>
<dbReference type="Gene3D" id="1.10.8.1080">
    <property type="match status" value="1"/>
</dbReference>
<comment type="pathway">
    <text evidence="5">Amino-sugar metabolism; 1,6-anhydro-N-acetylmuramate degradation.</text>
</comment>
<dbReference type="OrthoDB" id="9813395at2"/>
<dbReference type="STRING" id="169760.PSTEL_06755"/>